<sequence>MNSRMYLVFNNAYLSLGALSGDLNEGLSGKSKNETQHTFLWKEARGRTLFVGTMLHLSNHDESISIKLLNEAAGQEMYSQGISETLFACKTYKHPPISAHCIKARISHSSIPMAGAHAYTYPLVATDRNVVKSYNAIPYDVMVLWQMKLAEEQKSLVYNRSVKTIV</sequence>
<accession>A0A9P9HQS1</accession>
<evidence type="ECO:0000313" key="2">
    <source>
        <dbReference type="Proteomes" id="UP000720189"/>
    </source>
</evidence>
<comment type="caution">
    <text evidence="1">The sequence shown here is derived from an EMBL/GenBank/DDBJ whole genome shotgun (WGS) entry which is preliminary data.</text>
</comment>
<gene>
    <name evidence="1" type="ORF">BKA55DRAFT_673205</name>
</gene>
<dbReference type="RefSeq" id="XP_046053344.1">
    <property type="nucleotide sequence ID" value="XM_046198020.1"/>
</dbReference>
<evidence type="ECO:0000313" key="1">
    <source>
        <dbReference type="EMBL" id="KAH7261467.1"/>
    </source>
</evidence>
<dbReference type="Proteomes" id="UP000720189">
    <property type="component" value="Unassembled WGS sequence"/>
</dbReference>
<dbReference type="EMBL" id="JAGMUX010000004">
    <property type="protein sequence ID" value="KAH7261467.1"/>
    <property type="molecule type" value="Genomic_DNA"/>
</dbReference>
<reference evidence="1" key="1">
    <citation type="journal article" date="2021" name="Nat. Commun.">
        <title>Genetic determinants of endophytism in the Arabidopsis root mycobiome.</title>
        <authorList>
            <person name="Mesny F."/>
            <person name="Miyauchi S."/>
            <person name="Thiergart T."/>
            <person name="Pickel B."/>
            <person name="Atanasova L."/>
            <person name="Karlsson M."/>
            <person name="Huettel B."/>
            <person name="Barry K.W."/>
            <person name="Haridas S."/>
            <person name="Chen C."/>
            <person name="Bauer D."/>
            <person name="Andreopoulos W."/>
            <person name="Pangilinan J."/>
            <person name="LaButti K."/>
            <person name="Riley R."/>
            <person name="Lipzen A."/>
            <person name="Clum A."/>
            <person name="Drula E."/>
            <person name="Henrissat B."/>
            <person name="Kohler A."/>
            <person name="Grigoriev I.V."/>
            <person name="Martin F.M."/>
            <person name="Hacquard S."/>
        </authorList>
    </citation>
    <scope>NUCLEOTIDE SEQUENCE</scope>
    <source>
        <strain evidence="1">MPI-CAGE-AT-0023</strain>
    </source>
</reference>
<proteinExistence type="predicted"/>
<keyword evidence="2" id="KW-1185">Reference proteome</keyword>
<name>A0A9P9HQS1_FUSRE</name>
<dbReference type="GeneID" id="70227974"/>
<dbReference type="AlphaFoldDB" id="A0A9P9HQS1"/>
<protein>
    <submittedName>
        <fullName evidence="1">Uncharacterized protein</fullName>
    </submittedName>
</protein>
<organism evidence="1 2">
    <name type="scientific">Fusarium redolens</name>
    <dbReference type="NCBI Taxonomy" id="48865"/>
    <lineage>
        <taxon>Eukaryota</taxon>
        <taxon>Fungi</taxon>
        <taxon>Dikarya</taxon>
        <taxon>Ascomycota</taxon>
        <taxon>Pezizomycotina</taxon>
        <taxon>Sordariomycetes</taxon>
        <taxon>Hypocreomycetidae</taxon>
        <taxon>Hypocreales</taxon>
        <taxon>Nectriaceae</taxon>
        <taxon>Fusarium</taxon>
        <taxon>Fusarium redolens species complex</taxon>
    </lineage>
</organism>